<sequence>MFPTVDSEDISQVTSLKEKQSLSSDVRDSSENSQVAKQNNNRELTVNMLIKEMIFCIALALTTYGALHNTPSKVSKHPQAVNFFNSDSVVKDWYRGQLGNALAAVNIADVSFIMYYAPWDAESQYVRGEFELAANILSGRVHFAAINCWNPGSECRLQHNKIPSWPIIMAYTVNSRGVLYKGPRDAHSMVNFLELIMKPLERVSSTEDLVNLLSVYDAVAIGFTPLTETSKYYNIWYNVALKSREFDTVGEICFAVVTSAELAMDLGVENLPKARLMLWNDTKEFKTEADNKSWNESSLMHWVLDNFSQPVARIIPMWKKSFSFDRYADGNPMLLLFTPLNPLYEQLPSYSLLREVAMEYYNCKNNDSNQWITELIKLQQVQRLIYQQKNFFKFCQEYKFKKPIRKPSKIYKKEIVSNNNKYPWNNVTQKNQKNGFINFILKQGLALSKVMESGSDNSPFWSSLGILNECTAKFLPAEKSFYENYEQCQLFEENINKEQEADTKQENIETSMLPYEGDPLSPDNLIQENIKHFCRLMQFAKQLGPPIYPAKVTNGNITHIHGLSCVGNSSLYMIAVDSVQNHHFPEALGIDITKKKDMTAVVILDSKQGSQYVLSEDYSAKSVRDFIYNFTYNNLKRSLRTHVADAAHTHYYGSNTTSGESENIINITDLTTHTFRRFVRTPGTLSLVAVCGGSCGAHAIRALAGAARLLARCGLRARAARLDAARHDLPAHLDLHAYPALLVFHADGSGEADSRAYPAGERVSAGGLVALALRSLPAPHHLRVRLALCAHHANVERRACLKDIKEHITTVIGRNLKYWRQTDVRELKDSFLKRLQHLNHVSLYLSLLHTNDLKEINTKQKLLLNSIEALAGAWKIDISMLRKNVTTTDRTR</sequence>
<dbReference type="CDD" id="cd02981">
    <property type="entry name" value="PDI_b_family"/>
    <property type="match status" value="1"/>
</dbReference>
<evidence type="ECO:0000256" key="1">
    <source>
        <dbReference type="SAM" id="MobiDB-lite"/>
    </source>
</evidence>
<dbReference type="InterPro" id="IPR052792">
    <property type="entry name" value="Thioredoxin_dom-contain_11"/>
</dbReference>
<dbReference type="Gene3D" id="3.40.30.10">
    <property type="entry name" value="Glutaredoxin"/>
    <property type="match status" value="2"/>
</dbReference>
<accession>A0AAV1LPC9</accession>
<dbReference type="EMBL" id="CAVLGL010000093">
    <property type="protein sequence ID" value="CAK1596157.1"/>
    <property type="molecule type" value="Genomic_DNA"/>
</dbReference>
<evidence type="ECO:0000313" key="3">
    <source>
        <dbReference type="Proteomes" id="UP001314205"/>
    </source>
</evidence>
<feature type="compositionally biased region" description="Basic and acidic residues" evidence="1">
    <location>
        <begin position="16"/>
        <end position="30"/>
    </location>
</feature>
<dbReference type="PANTHER" id="PTHR46497">
    <property type="entry name" value="THIOREDOXIN DOMAIN-CONTAINING PROTEIN 11"/>
    <property type="match status" value="1"/>
</dbReference>
<proteinExistence type="predicted"/>
<dbReference type="AlphaFoldDB" id="A0AAV1LPC9"/>
<reference evidence="2 3" key="1">
    <citation type="submission" date="2023-11" db="EMBL/GenBank/DDBJ databases">
        <authorList>
            <person name="Hedman E."/>
            <person name="Englund M."/>
            <person name="Stromberg M."/>
            <person name="Nyberg Akerstrom W."/>
            <person name="Nylinder S."/>
            <person name="Jareborg N."/>
            <person name="Kallberg Y."/>
            <person name="Kronander E."/>
        </authorList>
    </citation>
    <scope>NUCLEOTIDE SEQUENCE [LARGE SCALE GENOMIC DNA]</scope>
</reference>
<gene>
    <name evidence="2" type="ORF">PARMNEM_LOCUS15543</name>
</gene>
<keyword evidence="3" id="KW-1185">Reference proteome</keyword>
<evidence type="ECO:0000313" key="2">
    <source>
        <dbReference type="EMBL" id="CAK1596157.1"/>
    </source>
</evidence>
<dbReference type="PANTHER" id="PTHR46497:SF1">
    <property type="entry name" value="THIOREDOXIN DOMAIN-CONTAINING PROTEIN 11"/>
    <property type="match status" value="1"/>
</dbReference>
<name>A0AAV1LPC9_9NEOP</name>
<comment type="caution">
    <text evidence="2">The sequence shown here is derived from an EMBL/GenBank/DDBJ whole genome shotgun (WGS) entry which is preliminary data.</text>
</comment>
<organism evidence="2 3">
    <name type="scientific">Parnassius mnemosyne</name>
    <name type="common">clouded apollo</name>
    <dbReference type="NCBI Taxonomy" id="213953"/>
    <lineage>
        <taxon>Eukaryota</taxon>
        <taxon>Metazoa</taxon>
        <taxon>Ecdysozoa</taxon>
        <taxon>Arthropoda</taxon>
        <taxon>Hexapoda</taxon>
        <taxon>Insecta</taxon>
        <taxon>Pterygota</taxon>
        <taxon>Neoptera</taxon>
        <taxon>Endopterygota</taxon>
        <taxon>Lepidoptera</taxon>
        <taxon>Glossata</taxon>
        <taxon>Ditrysia</taxon>
        <taxon>Papilionoidea</taxon>
        <taxon>Papilionidae</taxon>
        <taxon>Parnassiinae</taxon>
        <taxon>Parnassini</taxon>
        <taxon>Parnassius</taxon>
        <taxon>Driopa</taxon>
    </lineage>
</organism>
<protein>
    <recommendedName>
        <fullName evidence="4">Thioredoxin domain-containing protein 11</fullName>
    </recommendedName>
</protein>
<evidence type="ECO:0008006" key="4">
    <source>
        <dbReference type="Google" id="ProtNLM"/>
    </source>
</evidence>
<dbReference type="SUPFAM" id="SSF52833">
    <property type="entry name" value="Thioredoxin-like"/>
    <property type="match status" value="1"/>
</dbReference>
<dbReference type="Proteomes" id="UP001314205">
    <property type="component" value="Unassembled WGS sequence"/>
</dbReference>
<dbReference type="InterPro" id="IPR036249">
    <property type="entry name" value="Thioredoxin-like_sf"/>
</dbReference>
<feature type="region of interest" description="Disordered" evidence="1">
    <location>
        <begin position="1"/>
        <end position="38"/>
    </location>
</feature>